<dbReference type="STRING" id="1165861.A0A0L0W2J6"/>
<evidence type="ECO:0000313" key="2">
    <source>
        <dbReference type="EMBL" id="KNF05702.1"/>
    </source>
</evidence>
<keyword evidence="3" id="KW-1185">Reference proteome</keyword>
<accession>A0A0L0W2J6</accession>
<reference evidence="3" key="1">
    <citation type="submission" date="2014-03" db="EMBL/GenBank/DDBJ databases">
        <title>The Genome Sequence of Puccinia striiformis f. sp. tritici PST-78.</title>
        <authorList>
            <consortium name="The Broad Institute Genome Sequencing Platform"/>
            <person name="Cuomo C."/>
            <person name="Hulbert S."/>
            <person name="Chen X."/>
            <person name="Walker B."/>
            <person name="Young S.K."/>
            <person name="Zeng Q."/>
            <person name="Gargeya S."/>
            <person name="Fitzgerald M."/>
            <person name="Haas B."/>
            <person name="Abouelleil A."/>
            <person name="Alvarado L."/>
            <person name="Arachchi H.M."/>
            <person name="Berlin A.M."/>
            <person name="Chapman S.B."/>
            <person name="Goldberg J."/>
            <person name="Griggs A."/>
            <person name="Gujja S."/>
            <person name="Hansen M."/>
            <person name="Howarth C."/>
            <person name="Imamovic A."/>
            <person name="Larimer J."/>
            <person name="McCowan C."/>
            <person name="Montmayeur A."/>
            <person name="Murphy C."/>
            <person name="Neiman D."/>
            <person name="Pearson M."/>
            <person name="Priest M."/>
            <person name="Roberts A."/>
            <person name="Saif S."/>
            <person name="Shea T."/>
            <person name="Sisk P."/>
            <person name="Sykes S."/>
            <person name="Wortman J."/>
            <person name="Nusbaum C."/>
            <person name="Birren B."/>
        </authorList>
    </citation>
    <scope>NUCLEOTIDE SEQUENCE [LARGE SCALE GENOMIC DNA]</scope>
    <source>
        <strain evidence="3">race PST-78</strain>
    </source>
</reference>
<dbReference type="EMBL" id="AJIL01000006">
    <property type="protein sequence ID" value="KNF05702.1"/>
    <property type="molecule type" value="Genomic_DNA"/>
</dbReference>
<evidence type="ECO:0000313" key="3">
    <source>
        <dbReference type="Proteomes" id="UP000054564"/>
    </source>
</evidence>
<sequence>MFRTLKLFDRINCPDNQPPSSTCSRLNCLFNHFQAQPLEQQTEKPKPSVPSSSTKRKDPPPSDQPINFVPPRIEISKHRTNSHTFPSIRQKLLETLYQEYLKLYQASKKMSDLQAHTAAQRDSLQEELNCLRASSQKTYRNTVISKIVKIRKRTLNNSISITGTTTEFDQINLKTSQPPKP</sequence>
<gene>
    <name evidence="2" type="ORF">PSTG_01105</name>
</gene>
<proteinExistence type="predicted"/>
<feature type="region of interest" description="Disordered" evidence="1">
    <location>
        <begin position="36"/>
        <end position="69"/>
    </location>
</feature>
<evidence type="ECO:0008006" key="4">
    <source>
        <dbReference type="Google" id="ProtNLM"/>
    </source>
</evidence>
<dbReference type="OrthoDB" id="8191639at2759"/>
<protein>
    <recommendedName>
        <fullName evidence="4">C3H1-type domain-containing protein</fullName>
    </recommendedName>
</protein>
<dbReference type="Proteomes" id="UP000054564">
    <property type="component" value="Unassembled WGS sequence"/>
</dbReference>
<dbReference type="AlphaFoldDB" id="A0A0L0W2J6"/>
<comment type="caution">
    <text evidence="2">The sequence shown here is derived from an EMBL/GenBank/DDBJ whole genome shotgun (WGS) entry which is preliminary data.</text>
</comment>
<organism evidence="2 3">
    <name type="scientific">Puccinia striiformis f. sp. tritici PST-78</name>
    <dbReference type="NCBI Taxonomy" id="1165861"/>
    <lineage>
        <taxon>Eukaryota</taxon>
        <taxon>Fungi</taxon>
        <taxon>Dikarya</taxon>
        <taxon>Basidiomycota</taxon>
        <taxon>Pucciniomycotina</taxon>
        <taxon>Pucciniomycetes</taxon>
        <taxon>Pucciniales</taxon>
        <taxon>Pucciniaceae</taxon>
        <taxon>Puccinia</taxon>
    </lineage>
</organism>
<evidence type="ECO:0000256" key="1">
    <source>
        <dbReference type="SAM" id="MobiDB-lite"/>
    </source>
</evidence>
<name>A0A0L0W2J6_9BASI</name>